<gene>
    <name evidence="2" type="ORF">PAC_16882</name>
</gene>
<protein>
    <recommendedName>
        <fullName evidence="4">Fucose-specific lectin</fullName>
    </recommendedName>
</protein>
<evidence type="ECO:0000313" key="2">
    <source>
        <dbReference type="EMBL" id="CZR66983.1"/>
    </source>
</evidence>
<keyword evidence="1" id="KW-0472">Membrane</keyword>
<proteinExistence type="predicted"/>
<evidence type="ECO:0008006" key="4">
    <source>
        <dbReference type="Google" id="ProtNLM"/>
    </source>
</evidence>
<reference evidence="2 3" key="1">
    <citation type="submission" date="2016-03" db="EMBL/GenBank/DDBJ databases">
        <authorList>
            <person name="Ploux O."/>
        </authorList>
    </citation>
    <scope>NUCLEOTIDE SEQUENCE [LARGE SCALE GENOMIC DNA]</scope>
    <source>
        <strain evidence="2 3">UAMH 11012</strain>
    </source>
</reference>
<feature type="transmembrane region" description="Helical" evidence="1">
    <location>
        <begin position="63"/>
        <end position="87"/>
    </location>
</feature>
<dbReference type="Gene3D" id="2.120.10.70">
    <property type="entry name" value="Fucose-specific lectin"/>
    <property type="match status" value="1"/>
</dbReference>
<sequence length="458" mass="49424">MEAPIRLSNLDRPPPYIEASAADPHAKELPPSIEALPAYAAVQPRISPPSRSKSTFLKRYKRLLLSLLLFLIITGIVVGTVVGVLLYRKALKNAGLVDPTNPAVKALSATECDGGSFVLYQGGFASIWVQGTIDNGIEIPPTIAIRTDSNGRVAVGGTGLSAACFANGTTMELHIFYLSLGTTSGYNINEAIMEFPDYNINSNYSSYSVAQIPSLTQTSLVEFVVANSSLAATYLPRNQTLHLAYISNAKDVMMLSNHFGSGWDDPVSLHAMSKYANGPLAVASIDREERAQQVMVTFMGTDGLLGSVLWFEFDGWRNATSWKSNDIPSMSSVGHLALTPPSTPNQGGTSFTTYLIASNHRPYSWEVGYLGDEPSTENRTTWPDAMANPGLVATAVNPNGTETNLYYVLRHANIESGRGYDIVRMVGTAAYVDPKTGVTTWDWDNGMVLSDGSPFTSL</sequence>
<organism evidence="2 3">
    <name type="scientific">Phialocephala subalpina</name>
    <dbReference type="NCBI Taxonomy" id="576137"/>
    <lineage>
        <taxon>Eukaryota</taxon>
        <taxon>Fungi</taxon>
        <taxon>Dikarya</taxon>
        <taxon>Ascomycota</taxon>
        <taxon>Pezizomycotina</taxon>
        <taxon>Leotiomycetes</taxon>
        <taxon>Helotiales</taxon>
        <taxon>Mollisiaceae</taxon>
        <taxon>Phialocephala</taxon>
        <taxon>Phialocephala fortinii species complex</taxon>
    </lineage>
</organism>
<dbReference type="Proteomes" id="UP000184330">
    <property type="component" value="Unassembled WGS sequence"/>
</dbReference>
<keyword evidence="1" id="KW-0812">Transmembrane</keyword>
<name>A0A1L7XPN8_9HELO</name>
<accession>A0A1L7XPN8</accession>
<keyword evidence="1" id="KW-1133">Transmembrane helix</keyword>
<evidence type="ECO:0000256" key="1">
    <source>
        <dbReference type="SAM" id="Phobius"/>
    </source>
</evidence>
<dbReference type="AlphaFoldDB" id="A0A1L7XPN8"/>
<dbReference type="EMBL" id="FJOG01000041">
    <property type="protein sequence ID" value="CZR66983.1"/>
    <property type="molecule type" value="Genomic_DNA"/>
</dbReference>
<dbReference type="OrthoDB" id="3552441at2759"/>
<keyword evidence="3" id="KW-1185">Reference proteome</keyword>
<evidence type="ECO:0000313" key="3">
    <source>
        <dbReference type="Proteomes" id="UP000184330"/>
    </source>
</evidence>